<evidence type="ECO:0000313" key="8">
    <source>
        <dbReference type="Proteomes" id="UP000247780"/>
    </source>
</evidence>
<comment type="similarity">
    <text evidence="2">Belongs to the TspO/BZRP family.</text>
</comment>
<keyword evidence="8" id="KW-1185">Reference proteome</keyword>
<evidence type="ECO:0000313" key="7">
    <source>
        <dbReference type="EMBL" id="PXV73671.1"/>
    </source>
</evidence>
<sequence length="165" mass="18436">MTHMSLRNQIIGLVGWLVISFIAAGIGAAASIHASSFYTDLVRPGWAPPSTVFGPVWTVLYALMGFAAWLVWRAKGFRAARAPLILFLVQLAVNALWSWLFFGWHMGALAFADILLLWLLIVTTLVLFWRIRVLAGVLLIPYLLWVSFASALCYSVWQLNPQFLG</sequence>
<dbReference type="EMBL" id="QICQ01000053">
    <property type="protein sequence ID" value="PXV73671.1"/>
    <property type="molecule type" value="Genomic_DNA"/>
</dbReference>
<comment type="caution">
    <text evidence="7">The sequence shown here is derived from an EMBL/GenBank/DDBJ whole genome shotgun (WGS) entry which is preliminary data.</text>
</comment>
<evidence type="ECO:0000256" key="3">
    <source>
        <dbReference type="ARBA" id="ARBA00022692"/>
    </source>
</evidence>
<evidence type="ECO:0000256" key="1">
    <source>
        <dbReference type="ARBA" id="ARBA00004141"/>
    </source>
</evidence>
<feature type="transmembrane region" description="Helical" evidence="6">
    <location>
        <begin position="84"/>
        <end position="102"/>
    </location>
</feature>
<dbReference type="InterPro" id="IPR038330">
    <property type="entry name" value="TspO/MBR-related_sf"/>
</dbReference>
<reference evidence="7 8" key="1">
    <citation type="submission" date="2018-04" db="EMBL/GenBank/DDBJ databases">
        <title>Active sludge and wastewater microbial communities from Klosterneuburg, Austria.</title>
        <authorList>
            <person name="Wagner M."/>
        </authorList>
    </citation>
    <scope>NUCLEOTIDE SEQUENCE [LARGE SCALE GENOMIC DNA]</scope>
    <source>
        <strain evidence="7 8">Nm 57</strain>
    </source>
</reference>
<keyword evidence="3 6" id="KW-0812">Transmembrane</keyword>
<evidence type="ECO:0000256" key="6">
    <source>
        <dbReference type="SAM" id="Phobius"/>
    </source>
</evidence>
<keyword evidence="4 6" id="KW-1133">Transmembrane helix</keyword>
<evidence type="ECO:0000256" key="5">
    <source>
        <dbReference type="ARBA" id="ARBA00023136"/>
    </source>
</evidence>
<keyword evidence="5 6" id="KW-0472">Membrane</keyword>
<name>A0ABX5M6P4_9PROT</name>
<feature type="transmembrane region" description="Helical" evidence="6">
    <location>
        <begin position="12"/>
        <end position="32"/>
    </location>
</feature>
<dbReference type="PIRSF" id="PIRSF005859">
    <property type="entry name" value="PBR"/>
    <property type="match status" value="1"/>
</dbReference>
<proteinExistence type="inferred from homology"/>
<feature type="transmembrane region" description="Helical" evidence="6">
    <location>
        <begin position="136"/>
        <end position="157"/>
    </location>
</feature>
<accession>A0ABX5M6P4</accession>
<comment type="subcellular location">
    <subcellularLocation>
        <location evidence="1">Membrane</location>
        <topology evidence="1">Multi-pass membrane protein</topology>
    </subcellularLocation>
</comment>
<protein>
    <submittedName>
        <fullName evidence="7">TspO/MBR related protein</fullName>
    </submittedName>
</protein>
<dbReference type="RefSeq" id="WP_011634141.1">
    <property type="nucleotide sequence ID" value="NZ_QICQ01000053.1"/>
</dbReference>
<dbReference type="CDD" id="cd15904">
    <property type="entry name" value="TSPO_MBR"/>
    <property type="match status" value="1"/>
</dbReference>
<gene>
    <name evidence="7" type="ORF">C8R14_15310</name>
</gene>
<feature type="transmembrane region" description="Helical" evidence="6">
    <location>
        <begin position="108"/>
        <end position="129"/>
    </location>
</feature>
<dbReference type="Proteomes" id="UP000247780">
    <property type="component" value="Unassembled WGS sequence"/>
</dbReference>
<evidence type="ECO:0000256" key="2">
    <source>
        <dbReference type="ARBA" id="ARBA00007524"/>
    </source>
</evidence>
<dbReference type="Gene3D" id="1.20.1260.100">
    <property type="entry name" value="TspO/MBR protein"/>
    <property type="match status" value="1"/>
</dbReference>
<feature type="transmembrane region" description="Helical" evidence="6">
    <location>
        <begin position="52"/>
        <end position="72"/>
    </location>
</feature>
<dbReference type="InterPro" id="IPR004307">
    <property type="entry name" value="TspO_MBR"/>
</dbReference>
<evidence type="ECO:0000256" key="4">
    <source>
        <dbReference type="ARBA" id="ARBA00022989"/>
    </source>
</evidence>
<dbReference type="PANTHER" id="PTHR10057">
    <property type="entry name" value="PERIPHERAL-TYPE BENZODIAZEPINE RECEPTOR"/>
    <property type="match status" value="1"/>
</dbReference>
<organism evidence="7 8">
    <name type="scientific">Nitrosomonas eutropha</name>
    <dbReference type="NCBI Taxonomy" id="916"/>
    <lineage>
        <taxon>Bacteria</taxon>
        <taxon>Pseudomonadati</taxon>
        <taxon>Pseudomonadota</taxon>
        <taxon>Betaproteobacteria</taxon>
        <taxon>Nitrosomonadales</taxon>
        <taxon>Nitrosomonadaceae</taxon>
        <taxon>Nitrosomonas</taxon>
    </lineage>
</organism>
<dbReference type="PANTHER" id="PTHR10057:SF0">
    <property type="entry name" value="TRANSLOCATOR PROTEIN"/>
    <property type="match status" value="1"/>
</dbReference>
<dbReference type="Pfam" id="PF03073">
    <property type="entry name" value="TspO_MBR"/>
    <property type="match status" value="1"/>
</dbReference>